<dbReference type="OrthoDB" id="6344725at2759"/>
<reference evidence="2" key="1">
    <citation type="submission" date="2025-08" db="UniProtKB">
        <authorList>
            <consortium name="RefSeq"/>
        </authorList>
    </citation>
    <scope>IDENTIFICATION</scope>
</reference>
<dbReference type="InParanoid" id="A0A7E5VNC5"/>
<gene>
    <name evidence="2" type="primary">LOC113495233</name>
</gene>
<dbReference type="Pfam" id="PF03392">
    <property type="entry name" value="OS-D"/>
    <property type="match status" value="1"/>
</dbReference>
<dbReference type="PANTHER" id="PTHR11257">
    <property type="entry name" value="CHEMOSENSORY PROTEIN-RELATED"/>
    <property type="match status" value="1"/>
</dbReference>
<name>A0A7E5VNC5_TRINI</name>
<evidence type="ECO:0000313" key="2">
    <source>
        <dbReference type="RefSeq" id="XP_026729661.1"/>
    </source>
</evidence>
<sequence>MNLNLLQTKKPIRILQAFSVCPWKRIAKQITSLNIRDKSHSLFHCDRTGFINWKKGIKLNCYFQNPSDKMRVLIVLSCLVVVAFAADKYNAKYDNFDVDTLISNDRLLKAYINCFLEKGRCTPEGSDFKKTLPEAIETTCAKCTEKQKGNIRKVIKAIQQKHPKEWEDLVKKNDPSGKNRANFDKFIQGS</sequence>
<protein>
    <submittedName>
        <fullName evidence="2">Ejaculatory bulb-specific protein 3-like isoform X1</fullName>
    </submittedName>
</protein>
<dbReference type="InterPro" id="IPR036682">
    <property type="entry name" value="OS_D_A10/PebIII_sf"/>
</dbReference>
<organism evidence="1 2">
    <name type="scientific">Trichoplusia ni</name>
    <name type="common">Cabbage looper</name>
    <dbReference type="NCBI Taxonomy" id="7111"/>
    <lineage>
        <taxon>Eukaryota</taxon>
        <taxon>Metazoa</taxon>
        <taxon>Ecdysozoa</taxon>
        <taxon>Arthropoda</taxon>
        <taxon>Hexapoda</taxon>
        <taxon>Insecta</taxon>
        <taxon>Pterygota</taxon>
        <taxon>Neoptera</taxon>
        <taxon>Endopterygota</taxon>
        <taxon>Lepidoptera</taxon>
        <taxon>Glossata</taxon>
        <taxon>Ditrysia</taxon>
        <taxon>Noctuoidea</taxon>
        <taxon>Noctuidae</taxon>
        <taxon>Plusiinae</taxon>
        <taxon>Trichoplusia</taxon>
    </lineage>
</organism>
<dbReference type="SUPFAM" id="SSF100910">
    <property type="entry name" value="Chemosensory protein Csp2"/>
    <property type="match status" value="1"/>
</dbReference>
<dbReference type="Gene3D" id="1.10.2080.10">
    <property type="entry name" value="Insect odorant-binding protein A10/Ejaculatory bulb-specific protein 3"/>
    <property type="match status" value="1"/>
</dbReference>
<dbReference type="PANTHER" id="PTHR11257:SF13">
    <property type="entry name" value="GEO07322P1"/>
    <property type="match status" value="1"/>
</dbReference>
<dbReference type="KEGG" id="tnl:113495233"/>
<dbReference type="InterPro" id="IPR005055">
    <property type="entry name" value="A10/PebIII"/>
</dbReference>
<proteinExistence type="predicted"/>
<accession>A0A7E5VNC5</accession>
<dbReference type="AlphaFoldDB" id="A0A7E5VNC5"/>
<dbReference type="GeneID" id="113495233"/>
<dbReference type="Proteomes" id="UP000322000">
    <property type="component" value="Chromosome 1"/>
</dbReference>
<keyword evidence="1" id="KW-1185">Reference proteome</keyword>
<dbReference type="RefSeq" id="XP_026729661.1">
    <property type="nucleotide sequence ID" value="XM_026873860.1"/>
</dbReference>
<evidence type="ECO:0000313" key="1">
    <source>
        <dbReference type="Proteomes" id="UP000322000"/>
    </source>
</evidence>